<sequence length="71" mass="7715">MAKTLELIFTTTAGKDVTLTVEEPRENINDAELLAGMQAIIAQDIFEVEGSSFASVKGARVVERNIVEYAV</sequence>
<dbReference type="Proteomes" id="UP000658980">
    <property type="component" value="Unassembled WGS sequence"/>
</dbReference>
<proteinExistence type="predicted"/>
<comment type="caution">
    <text evidence="1">The sequence shown here is derived from an EMBL/GenBank/DDBJ whole genome shotgun (WGS) entry which is preliminary data.</text>
</comment>
<keyword evidence="2" id="KW-1185">Reference proteome</keyword>
<organism evidence="1 2">
    <name type="scientific">Planococcus wigleyi</name>
    <dbReference type="NCBI Taxonomy" id="2762216"/>
    <lineage>
        <taxon>Bacteria</taxon>
        <taxon>Bacillati</taxon>
        <taxon>Bacillota</taxon>
        <taxon>Bacilli</taxon>
        <taxon>Bacillales</taxon>
        <taxon>Caryophanaceae</taxon>
        <taxon>Planococcus</taxon>
    </lineage>
</organism>
<dbReference type="RefSeq" id="WP_191715806.1">
    <property type="nucleotide sequence ID" value="NZ_JACSPU010000004.1"/>
</dbReference>
<dbReference type="EMBL" id="JACSPU010000004">
    <property type="protein sequence ID" value="MBD8015629.1"/>
    <property type="molecule type" value="Genomic_DNA"/>
</dbReference>
<reference evidence="1 2" key="1">
    <citation type="submission" date="2020-08" db="EMBL/GenBank/DDBJ databases">
        <title>A Genomic Blueprint of the Chicken Gut Microbiome.</title>
        <authorList>
            <person name="Gilroy R."/>
            <person name="Ravi A."/>
            <person name="Getino M."/>
            <person name="Pursley I."/>
            <person name="Horton D.L."/>
            <person name="Alikhan N.-F."/>
            <person name="Baker D."/>
            <person name="Gharbi K."/>
            <person name="Hall N."/>
            <person name="Watson M."/>
            <person name="Adriaenssens E.M."/>
            <person name="Foster-Nyarko E."/>
            <person name="Jarju S."/>
            <person name="Secka A."/>
            <person name="Antonio M."/>
            <person name="Oren A."/>
            <person name="Chaudhuri R."/>
            <person name="La Ragione R.M."/>
            <person name="Hildebrand F."/>
            <person name="Pallen M.J."/>
        </authorList>
    </citation>
    <scope>NUCLEOTIDE SEQUENCE [LARGE SCALE GENOMIC DNA]</scope>
    <source>
        <strain evidence="1 2">Sa1BUA13</strain>
    </source>
</reference>
<gene>
    <name evidence="1" type="ORF">H9630_12445</name>
</gene>
<protein>
    <submittedName>
        <fullName evidence="1">DUF2922 domain-containing protein</fullName>
    </submittedName>
</protein>
<dbReference type="InterPro" id="IPR021321">
    <property type="entry name" value="DUF2922"/>
</dbReference>
<evidence type="ECO:0000313" key="1">
    <source>
        <dbReference type="EMBL" id="MBD8015629.1"/>
    </source>
</evidence>
<name>A0ABR8WF16_9BACL</name>
<evidence type="ECO:0000313" key="2">
    <source>
        <dbReference type="Proteomes" id="UP000658980"/>
    </source>
</evidence>
<dbReference type="Pfam" id="PF11148">
    <property type="entry name" value="DUF2922"/>
    <property type="match status" value="1"/>
</dbReference>
<accession>A0ABR8WF16</accession>